<dbReference type="InterPro" id="IPR009057">
    <property type="entry name" value="Homeodomain-like_sf"/>
</dbReference>
<proteinExistence type="predicted"/>
<dbReference type="SUPFAM" id="SSF55136">
    <property type="entry name" value="Probable bacterial effector-binding domain"/>
    <property type="match status" value="1"/>
</dbReference>
<keyword evidence="6" id="KW-1185">Reference proteome</keyword>
<dbReference type="SMART" id="SM00342">
    <property type="entry name" value="HTH_ARAC"/>
    <property type="match status" value="1"/>
</dbReference>
<accession>A0A379MTD8</accession>
<organism evidence="5 6">
    <name type="scientific">Rikenella microfusus</name>
    <dbReference type="NCBI Taxonomy" id="28139"/>
    <lineage>
        <taxon>Bacteria</taxon>
        <taxon>Pseudomonadati</taxon>
        <taxon>Bacteroidota</taxon>
        <taxon>Bacteroidia</taxon>
        <taxon>Bacteroidales</taxon>
        <taxon>Rikenellaceae</taxon>
        <taxon>Rikenella</taxon>
    </lineage>
</organism>
<keyword evidence="5" id="KW-0489">Methyltransferase</keyword>
<keyword evidence="3" id="KW-0804">Transcription</keyword>
<dbReference type="InterPro" id="IPR029442">
    <property type="entry name" value="GyrI-like"/>
</dbReference>
<dbReference type="PANTHER" id="PTHR40055:SF1">
    <property type="entry name" value="TRANSCRIPTIONAL REGULATOR YGIV-RELATED"/>
    <property type="match status" value="1"/>
</dbReference>
<sequence length="306" mass="34715">MPTFHTRAVNRAIDHINNRLDSPPTLRELAGLAHMSPYHFHRTFTAEFGETPMKYIARRRIETAGHRLLQDPDRPVSDIAFTLGFSSMPVFCRTFKHHFGLTAEEFRRKNGKPESNGGQCPDNADQRPAAHFAYLCPRRTIQIKGGINMDFTFEVCDRPEMKVVYVRHKGSFRTIGGAFERLMRWSAPRGLLGPAVQTLAVYHDDPEITADENLLVSDACLVVPQEIKTDGEVGFYTVTGGQYAVGRFEVGMEEFRPAWTTLCRLIGENGLRTAEGRHCYELYLNDPQQHPEHKFIVDICLPVVPL</sequence>
<evidence type="ECO:0000313" key="5">
    <source>
        <dbReference type="EMBL" id="SUE34097.1"/>
    </source>
</evidence>
<evidence type="ECO:0000313" key="6">
    <source>
        <dbReference type="Proteomes" id="UP000255233"/>
    </source>
</evidence>
<evidence type="ECO:0000256" key="1">
    <source>
        <dbReference type="ARBA" id="ARBA00023015"/>
    </source>
</evidence>
<name>A0A379MTD8_9BACT</name>
<dbReference type="InterPro" id="IPR050908">
    <property type="entry name" value="SmbC-like"/>
</dbReference>
<evidence type="ECO:0000256" key="3">
    <source>
        <dbReference type="ARBA" id="ARBA00023163"/>
    </source>
</evidence>
<dbReference type="Gene3D" id="3.20.80.10">
    <property type="entry name" value="Regulatory factor, effector binding domain"/>
    <property type="match status" value="1"/>
</dbReference>
<dbReference type="Pfam" id="PF12833">
    <property type="entry name" value="HTH_18"/>
    <property type="match status" value="1"/>
</dbReference>
<dbReference type="InterPro" id="IPR010499">
    <property type="entry name" value="AraC_E-bd"/>
</dbReference>
<dbReference type="RefSeq" id="WP_037291971.1">
    <property type="nucleotide sequence ID" value="NZ_UGVL01000001.1"/>
</dbReference>
<dbReference type="PRINTS" id="PR00032">
    <property type="entry name" value="HTHARAC"/>
</dbReference>
<dbReference type="GO" id="GO:0043565">
    <property type="term" value="F:sequence-specific DNA binding"/>
    <property type="evidence" value="ECO:0007669"/>
    <property type="project" value="InterPro"/>
</dbReference>
<dbReference type="OrthoDB" id="2569619at2"/>
<gene>
    <name evidence="5" type="primary">adaA</name>
    <name evidence="5" type="ORF">NCTC11190_01314</name>
</gene>
<dbReference type="Pfam" id="PF06445">
    <property type="entry name" value="GyrI-like"/>
    <property type="match status" value="1"/>
</dbReference>
<dbReference type="GO" id="GO:0032259">
    <property type="term" value="P:methylation"/>
    <property type="evidence" value="ECO:0007669"/>
    <property type="project" value="UniProtKB-KW"/>
</dbReference>
<dbReference type="Gene3D" id="1.10.10.60">
    <property type="entry name" value="Homeodomain-like"/>
    <property type="match status" value="2"/>
</dbReference>
<evidence type="ECO:0000259" key="4">
    <source>
        <dbReference type="PROSITE" id="PS01124"/>
    </source>
</evidence>
<dbReference type="PANTHER" id="PTHR40055">
    <property type="entry name" value="TRANSCRIPTIONAL REGULATOR YGIV-RELATED"/>
    <property type="match status" value="1"/>
</dbReference>
<dbReference type="GO" id="GO:0003700">
    <property type="term" value="F:DNA-binding transcription factor activity"/>
    <property type="evidence" value="ECO:0007669"/>
    <property type="project" value="InterPro"/>
</dbReference>
<dbReference type="SMART" id="SM00871">
    <property type="entry name" value="AraC_E_bind"/>
    <property type="match status" value="1"/>
</dbReference>
<dbReference type="InterPro" id="IPR011256">
    <property type="entry name" value="Reg_factor_effector_dom_sf"/>
</dbReference>
<dbReference type="PROSITE" id="PS01124">
    <property type="entry name" value="HTH_ARAC_FAMILY_2"/>
    <property type="match status" value="1"/>
</dbReference>
<feature type="domain" description="HTH araC/xylS-type" evidence="4">
    <location>
        <begin position="10"/>
        <end position="109"/>
    </location>
</feature>
<dbReference type="SUPFAM" id="SSF46689">
    <property type="entry name" value="Homeodomain-like"/>
    <property type="match status" value="2"/>
</dbReference>
<dbReference type="AlphaFoldDB" id="A0A379MTD8"/>
<keyword evidence="2" id="KW-0238">DNA-binding</keyword>
<dbReference type="GO" id="GO:0008168">
    <property type="term" value="F:methyltransferase activity"/>
    <property type="evidence" value="ECO:0007669"/>
    <property type="project" value="UniProtKB-KW"/>
</dbReference>
<evidence type="ECO:0000256" key="2">
    <source>
        <dbReference type="ARBA" id="ARBA00023125"/>
    </source>
</evidence>
<protein>
    <submittedName>
        <fullName evidence="5">Methylphosphotriester-DNA--protein-cysteine S-methyltransferase</fullName>
        <ecNumber evidence="5">2.1.1.-</ecNumber>
    </submittedName>
</protein>
<dbReference type="EMBL" id="UGVL01000001">
    <property type="protein sequence ID" value="SUE34097.1"/>
    <property type="molecule type" value="Genomic_DNA"/>
</dbReference>
<keyword evidence="5" id="KW-0808">Transferase</keyword>
<dbReference type="EC" id="2.1.1.-" evidence="5"/>
<keyword evidence="1" id="KW-0805">Transcription regulation</keyword>
<dbReference type="InterPro" id="IPR020449">
    <property type="entry name" value="Tscrpt_reg_AraC-type_HTH"/>
</dbReference>
<dbReference type="InterPro" id="IPR018060">
    <property type="entry name" value="HTH_AraC"/>
</dbReference>
<reference evidence="5 6" key="1">
    <citation type="submission" date="2018-06" db="EMBL/GenBank/DDBJ databases">
        <authorList>
            <consortium name="Pathogen Informatics"/>
            <person name="Doyle S."/>
        </authorList>
    </citation>
    <scope>NUCLEOTIDE SEQUENCE [LARGE SCALE GENOMIC DNA]</scope>
    <source>
        <strain evidence="5 6">NCTC11190</strain>
    </source>
</reference>
<dbReference type="Proteomes" id="UP000255233">
    <property type="component" value="Unassembled WGS sequence"/>
</dbReference>
<dbReference type="STRING" id="880526.GCA_000427365_02338"/>